<dbReference type="GO" id="GO:0015976">
    <property type="term" value="P:carbon utilization"/>
    <property type="evidence" value="ECO:0007669"/>
    <property type="project" value="InterPro"/>
</dbReference>
<sequence>MFRMGQGNAHFLRSRSLEDQRFFQSLEKGQSPEALLFTCCDSRVVPSIFTETKPGELFVDRTIGNIIHPAPTDAPVAATIEYALKVLKIKEIIVCGHTECGAMQGLINPRLVEDLPATRQLLRIAAPVLEKIGEIPNPRERLQRAIEENVLLQLEHLKSHPAVGEALSEDSIKIHGCVYNIGTGELQIYDEHHKTFTPVETWEMYKDCSSSASFDVGSRHG</sequence>
<evidence type="ECO:0000313" key="9">
    <source>
        <dbReference type="EMBL" id="GGI77741.1"/>
    </source>
</evidence>
<comment type="similarity">
    <text evidence="1 8">Belongs to the beta-class carbonic anhydrase family.</text>
</comment>
<evidence type="ECO:0000256" key="5">
    <source>
        <dbReference type="ARBA" id="ARBA00023239"/>
    </source>
</evidence>
<feature type="binding site" evidence="7">
    <location>
        <position position="100"/>
    </location>
    <ligand>
        <name>Zn(2+)</name>
        <dbReference type="ChEBI" id="CHEBI:29105"/>
    </ligand>
</feature>
<evidence type="ECO:0000256" key="6">
    <source>
        <dbReference type="ARBA" id="ARBA00048348"/>
    </source>
</evidence>
<dbReference type="Gene3D" id="3.40.1050.10">
    <property type="entry name" value="Carbonic anhydrase"/>
    <property type="match status" value="1"/>
</dbReference>
<dbReference type="PANTHER" id="PTHR11002:SF76">
    <property type="entry name" value="CARBONIC ANHYDRASE"/>
    <property type="match status" value="1"/>
</dbReference>
<dbReference type="SUPFAM" id="SSF53056">
    <property type="entry name" value="beta-carbonic anhydrase, cab"/>
    <property type="match status" value="1"/>
</dbReference>
<name>A0A917JP14_9GAMM</name>
<dbReference type="InterPro" id="IPR036874">
    <property type="entry name" value="Carbonic_anhydrase_sf"/>
</dbReference>
<dbReference type="SMART" id="SM00947">
    <property type="entry name" value="Pro_CA"/>
    <property type="match status" value="1"/>
</dbReference>
<evidence type="ECO:0000256" key="4">
    <source>
        <dbReference type="ARBA" id="ARBA00022833"/>
    </source>
</evidence>
<organism evidence="9 10">
    <name type="scientific">Legionella impletisoli</name>
    <dbReference type="NCBI Taxonomy" id="343510"/>
    <lineage>
        <taxon>Bacteria</taxon>
        <taxon>Pseudomonadati</taxon>
        <taxon>Pseudomonadota</taxon>
        <taxon>Gammaproteobacteria</taxon>
        <taxon>Legionellales</taxon>
        <taxon>Legionellaceae</taxon>
        <taxon>Legionella</taxon>
    </lineage>
</organism>
<keyword evidence="3 7" id="KW-0479">Metal-binding</keyword>
<accession>A0A917JP14</accession>
<feature type="binding site" evidence="7">
    <location>
        <position position="39"/>
    </location>
    <ligand>
        <name>Zn(2+)</name>
        <dbReference type="ChEBI" id="CHEBI:29105"/>
    </ligand>
</feature>
<dbReference type="GO" id="GO:0004089">
    <property type="term" value="F:carbonate dehydratase activity"/>
    <property type="evidence" value="ECO:0007669"/>
    <property type="project" value="UniProtKB-UniRule"/>
</dbReference>
<reference evidence="9" key="1">
    <citation type="journal article" date="2014" name="Int. J. Syst. Evol. Microbiol.">
        <title>Complete genome sequence of Corynebacterium casei LMG S-19264T (=DSM 44701T), isolated from a smear-ripened cheese.</title>
        <authorList>
            <consortium name="US DOE Joint Genome Institute (JGI-PGF)"/>
            <person name="Walter F."/>
            <person name="Albersmeier A."/>
            <person name="Kalinowski J."/>
            <person name="Ruckert C."/>
        </authorList>
    </citation>
    <scope>NUCLEOTIDE SEQUENCE</scope>
    <source>
        <strain evidence="9">JCM 13919</strain>
    </source>
</reference>
<comment type="caution">
    <text evidence="9">The sequence shown here is derived from an EMBL/GenBank/DDBJ whole genome shotgun (WGS) entry which is preliminary data.</text>
</comment>
<dbReference type="InterPro" id="IPR015892">
    <property type="entry name" value="Carbonic_anhydrase_CS"/>
</dbReference>
<feature type="binding site" evidence="7">
    <location>
        <position position="97"/>
    </location>
    <ligand>
        <name>Zn(2+)</name>
        <dbReference type="ChEBI" id="CHEBI:29105"/>
    </ligand>
</feature>
<proteinExistence type="inferred from homology"/>
<evidence type="ECO:0000256" key="3">
    <source>
        <dbReference type="ARBA" id="ARBA00022723"/>
    </source>
</evidence>
<evidence type="ECO:0000256" key="2">
    <source>
        <dbReference type="ARBA" id="ARBA00012925"/>
    </source>
</evidence>
<keyword evidence="10" id="KW-1185">Reference proteome</keyword>
<dbReference type="Proteomes" id="UP000630149">
    <property type="component" value="Unassembled WGS sequence"/>
</dbReference>
<dbReference type="AlphaFoldDB" id="A0A917JP14"/>
<keyword evidence="5 8" id="KW-0456">Lyase</keyword>
<evidence type="ECO:0000313" key="10">
    <source>
        <dbReference type="Proteomes" id="UP000630149"/>
    </source>
</evidence>
<comment type="catalytic activity">
    <reaction evidence="6 8">
        <text>hydrogencarbonate + H(+) = CO2 + H2O</text>
        <dbReference type="Rhea" id="RHEA:10748"/>
        <dbReference type="ChEBI" id="CHEBI:15377"/>
        <dbReference type="ChEBI" id="CHEBI:15378"/>
        <dbReference type="ChEBI" id="CHEBI:16526"/>
        <dbReference type="ChEBI" id="CHEBI:17544"/>
        <dbReference type="EC" id="4.2.1.1"/>
    </reaction>
</comment>
<dbReference type="EC" id="4.2.1.1" evidence="2 8"/>
<feature type="binding site" evidence="7">
    <location>
        <position position="41"/>
    </location>
    <ligand>
        <name>Zn(2+)</name>
        <dbReference type="ChEBI" id="CHEBI:29105"/>
    </ligand>
</feature>
<comment type="cofactor">
    <cofactor evidence="7">
        <name>Zn(2+)</name>
        <dbReference type="ChEBI" id="CHEBI:29105"/>
    </cofactor>
    <text evidence="7">Binds 1 zinc ion per subunit.</text>
</comment>
<protein>
    <recommendedName>
        <fullName evidence="2 8">Carbonic anhydrase</fullName>
        <ecNumber evidence="2 8">4.2.1.1</ecNumber>
    </recommendedName>
    <alternativeName>
        <fullName evidence="8">Carbonate dehydratase</fullName>
    </alternativeName>
</protein>
<dbReference type="RefSeq" id="WP_165481062.1">
    <property type="nucleotide sequence ID" value="NZ_BMOB01000001.1"/>
</dbReference>
<dbReference type="EMBL" id="BMOB01000001">
    <property type="protein sequence ID" value="GGI77741.1"/>
    <property type="molecule type" value="Genomic_DNA"/>
</dbReference>
<keyword evidence="4 7" id="KW-0862">Zinc</keyword>
<gene>
    <name evidence="9" type="primary">cynT</name>
    <name evidence="9" type="ORF">GCM10007966_02980</name>
</gene>
<dbReference type="InterPro" id="IPR001765">
    <property type="entry name" value="Carbonic_anhydrase"/>
</dbReference>
<dbReference type="PANTHER" id="PTHR11002">
    <property type="entry name" value="CARBONIC ANHYDRASE"/>
    <property type="match status" value="1"/>
</dbReference>
<dbReference type="Pfam" id="PF00484">
    <property type="entry name" value="Pro_CA"/>
    <property type="match status" value="1"/>
</dbReference>
<comment type="function">
    <text evidence="8">Reversible hydration of carbon dioxide.</text>
</comment>
<evidence type="ECO:0000256" key="7">
    <source>
        <dbReference type="PIRSR" id="PIRSR601765-1"/>
    </source>
</evidence>
<dbReference type="GO" id="GO:0008270">
    <property type="term" value="F:zinc ion binding"/>
    <property type="evidence" value="ECO:0007669"/>
    <property type="project" value="UniProtKB-UniRule"/>
</dbReference>
<reference evidence="9" key="2">
    <citation type="submission" date="2020-09" db="EMBL/GenBank/DDBJ databases">
        <authorList>
            <person name="Sun Q."/>
            <person name="Ohkuma M."/>
        </authorList>
    </citation>
    <scope>NUCLEOTIDE SEQUENCE</scope>
    <source>
        <strain evidence="9">JCM 13919</strain>
    </source>
</reference>
<evidence type="ECO:0000256" key="1">
    <source>
        <dbReference type="ARBA" id="ARBA00006217"/>
    </source>
</evidence>
<dbReference type="PROSITE" id="PS00705">
    <property type="entry name" value="PROK_CO2_ANHYDRASE_2"/>
    <property type="match status" value="1"/>
</dbReference>
<evidence type="ECO:0000256" key="8">
    <source>
        <dbReference type="RuleBase" id="RU003956"/>
    </source>
</evidence>